<evidence type="ECO:0000259" key="10">
    <source>
        <dbReference type="Pfam" id="PF05922"/>
    </source>
</evidence>
<dbReference type="EMBL" id="CDHN01000004">
    <property type="protein sequence ID" value="CEJ91845.1"/>
    <property type="molecule type" value="Genomic_DNA"/>
</dbReference>
<dbReference type="PROSITE" id="PS00137">
    <property type="entry name" value="SUBTILASE_HIS"/>
    <property type="match status" value="1"/>
</dbReference>
<dbReference type="PANTHER" id="PTHR43806:SF58">
    <property type="entry name" value="ALKALINE PROTEASE 1-RELATED"/>
    <property type="match status" value="1"/>
</dbReference>
<dbReference type="InterPro" id="IPR023827">
    <property type="entry name" value="Peptidase_S8_Asp-AS"/>
</dbReference>
<dbReference type="InterPro" id="IPR037045">
    <property type="entry name" value="S8pro/Inhibitor_I9_sf"/>
</dbReference>
<dbReference type="GO" id="GO:0004252">
    <property type="term" value="F:serine-type endopeptidase activity"/>
    <property type="evidence" value="ECO:0007669"/>
    <property type="project" value="UniProtKB-UniRule"/>
</dbReference>
<keyword evidence="12" id="KW-1185">Reference proteome</keyword>
<protein>
    <recommendedName>
        <fullName evidence="13">Peptidase S8/S53 domain-containing protein</fullName>
    </recommendedName>
</protein>
<dbReference type="GO" id="GO:0005576">
    <property type="term" value="C:extracellular region"/>
    <property type="evidence" value="ECO:0007669"/>
    <property type="project" value="UniProtKB-ARBA"/>
</dbReference>
<dbReference type="InterPro" id="IPR015500">
    <property type="entry name" value="Peptidase_S8_subtilisin-rel"/>
</dbReference>
<feature type="active site" description="Charge relay system" evidence="6">
    <location>
        <position position="188"/>
    </location>
</feature>
<dbReference type="InterPro" id="IPR036852">
    <property type="entry name" value="Peptidase_S8/S53_dom_sf"/>
</dbReference>
<evidence type="ECO:0000256" key="1">
    <source>
        <dbReference type="ARBA" id="ARBA00011073"/>
    </source>
</evidence>
<keyword evidence="3 8" id="KW-0732">Signal</keyword>
<dbReference type="Pfam" id="PF00082">
    <property type="entry name" value="Peptidase_S8"/>
    <property type="match status" value="1"/>
</dbReference>
<evidence type="ECO:0000256" key="4">
    <source>
        <dbReference type="ARBA" id="ARBA00022801"/>
    </source>
</evidence>
<feature type="active site" description="Charge relay system" evidence="6">
    <location>
        <position position="157"/>
    </location>
</feature>
<dbReference type="HOGENOM" id="CLU_011263_1_0_1"/>
<dbReference type="CDD" id="cd04077">
    <property type="entry name" value="Peptidases_S8_PCSK9_ProteinaseK_like"/>
    <property type="match status" value="1"/>
</dbReference>
<feature type="chain" id="PRO_5013062538" description="Peptidase S8/S53 domain-containing protein" evidence="8">
    <location>
        <begin position="16"/>
        <end position="400"/>
    </location>
</feature>
<keyword evidence="5 6" id="KW-0720">Serine protease</keyword>
<feature type="domain" description="Inhibitor I9" evidence="10">
    <location>
        <begin position="43"/>
        <end position="110"/>
    </location>
</feature>
<gene>
    <name evidence="11" type="ORF">VHEMI07533</name>
</gene>
<dbReference type="PANTHER" id="PTHR43806">
    <property type="entry name" value="PEPTIDASE S8"/>
    <property type="match status" value="1"/>
</dbReference>
<evidence type="ECO:0000259" key="9">
    <source>
        <dbReference type="Pfam" id="PF00082"/>
    </source>
</evidence>
<evidence type="ECO:0000256" key="6">
    <source>
        <dbReference type="PROSITE-ProRule" id="PRU01240"/>
    </source>
</evidence>
<keyword evidence="4 6" id="KW-0378">Hydrolase</keyword>
<dbReference type="Gene3D" id="3.40.50.200">
    <property type="entry name" value="Peptidase S8/S53 domain"/>
    <property type="match status" value="1"/>
</dbReference>
<dbReference type="InterPro" id="IPR022398">
    <property type="entry name" value="Peptidase_S8_His-AS"/>
</dbReference>
<feature type="active site" description="Charge relay system" evidence="6">
    <location>
        <position position="343"/>
    </location>
</feature>
<name>A0A0A1TLI5_9HYPO</name>
<evidence type="ECO:0000256" key="3">
    <source>
        <dbReference type="ARBA" id="ARBA00022729"/>
    </source>
</evidence>
<dbReference type="PROSITE" id="PS00136">
    <property type="entry name" value="SUBTILASE_ASP"/>
    <property type="match status" value="1"/>
</dbReference>
<dbReference type="PRINTS" id="PR00723">
    <property type="entry name" value="SUBTILISIN"/>
</dbReference>
<dbReference type="STRING" id="1531966.A0A0A1TLI5"/>
<keyword evidence="2 6" id="KW-0645">Protease</keyword>
<dbReference type="InterPro" id="IPR000209">
    <property type="entry name" value="Peptidase_S8/S53_dom"/>
</dbReference>
<dbReference type="PROSITE" id="PS51892">
    <property type="entry name" value="SUBTILASE"/>
    <property type="match status" value="1"/>
</dbReference>
<dbReference type="InterPro" id="IPR023828">
    <property type="entry name" value="Peptidase_S8_Ser-AS"/>
</dbReference>
<evidence type="ECO:0000256" key="5">
    <source>
        <dbReference type="ARBA" id="ARBA00022825"/>
    </source>
</evidence>
<dbReference type="GO" id="GO:0006508">
    <property type="term" value="P:proteolysis"/>
    <property type="evidence" value="ECO:0007669"/>
    <property type="project" value="UniProtKB-KW"/>
</dbReference>
<sequence>MKLPLVFSLLHLAAAVTVPPSPNQLAPLYRRTELASRDDSDHYIVKFRQNSPMTLITDVIDRISVLNSGNANSHAKHVFNHAIQGFSGHLNPAMVRVLRMLPDVEYLEQDGEAVASGMVTTNGTTWGLARISHRKAGRKDYTRDDSNGNGTCIYFVDTGVDDTHPEFEGRAHQIKSFIPNVTIDDSGHGTHCAGIAASKNYGVANKATVYGVKVLRGDRHGAWSDVIAGLDFVLKDAPSRSCPYGVIVNFSVGGSYQQSVNDAAKRVVSSGYFMAVAAGNENDDVTQHSPASEPSVCTVGGTDEFDTKYSDSNWGTSIDIMAPGVSVLSTVPNNGTGSYSGTSMATPHIAGLAAYLGARDKKKVTPDVCAQIVKMGTKNVITGLSKSTVNLLPFNGNPSG</sequence>
<dbReference type="Proteomes" id="UP000039046">
    <property type="component" value="Unassembled WGS sequence"/>
</dbReference>
<dbReference type="InterPro" id="IPR050131">
    <property type="entry name" value="Peptidase_S8_subtilisin-like"/>
</dbReference>
<evidence type="ECO:0000256" key="8">
    <source>
        <dbReference type="SAM" id="SignalP"/>
    </source>
</evidence>
<dbReference type="PROSITE" id="PS00138">
    <property type="entry name" value="SUBTILASE_SER"/>
    <property type="match status" value="1"/>
</dbReference>
<organism evidence="11 12">
    <name type="scientific">[Torrubiella] hemipterigena</name>
    <dbReference type="NCBI Taxonomy" id="1531966"/>
    <lineage>
        <taxon>Eukaryota</taxon>
        <taxon>Fungi</taxon>
        <taxon>Dikarya</taxon>
        <taxon>Ascomycota</taxon>
        <taxon>Pezizomycotina</taxon>
        <taxon>Sordariomycetes</taxon>
        <taxon>Hypocreomycetidae</taxon>
        <taxon>Hypocreales</taxon>
        <taxon>Clavicipitaceae</taxon>
        <taxon>Clavicipitaceae incertae sedis</taxon>
        <taxon>'Torrubiella' clade</taxon>
    </lineage>
</organism>
<reference evidence="11 12" key="1">
    <citation type="journal article" date="2015" name="Genome Announc.">
        <title>Draft Genome Sequence and Gene Annotation of the Entomopathogenic Fungus Verticillium hemipterigenum.</title>
        <authorList>
            <person name="Horn F."/>
            <person name="Habel A."/>
            <person name="Scharf D.H."/>
            <person name="Dworschak J."/>
            <person name="Brakhage A.A."/>
            <person name="Guthke R."/>
            <person name="Hertweck C."/>
            <person name="Linde J."/>
        </authorList>
    </citation>
    <scope>NUCLEOTIDE SEQUENCE [LARGE SCALE GENOMIC DNA]</scope>
</reference>
<dbReference type="Pfam" id="PF05922">
    <property type="entry name" value="Inhibitor_I9"/>
    <property type="match status" value="1"/>
</dbReference>
<evidence type="ECO:0000313" key="11">
    <source>
        <dbReference type="EMBL" id="CEJ91845.1"/>
    </source>
</evidence>
<dbReference type="OrthoDB" id="206201at2759"/>
<proteinExistence type="inferred from homology"/>
<accession>A0A0A1TLI5</accession>
<feature type="domain" description="Peptidase S8/S53" evidence="9">
    <location>
        <begin position="148"/>
        <end position="375"/>
    </location>
</feature>
<evidence type="ECO:0000256" key="2">
    <source>
        <dbReference type="ARBA" id="ARBA00022670"/>
    </source>
</evidence>
<dbReference type="InterPro" id="IPR034193">
    <property type="entry name" value="PCSK9_ProteinaseK-like"/>
</dbReference>
<dbReference type="AlphaFoldDB" id="A0A0A1TLI5"/>
<dbReference type="SUPFAM" id="SSF52743">
    <property type="entry name" value="Subtilisin-like"/>
    <property type="match status" value="1"/>
</dbReference>
<dbReference type="SUPFAM" id="SSF54897">
    <property type="entry name" value="Protease propeptides/inhibitors"/>
    <property type="match status" value="1"/>
</dbReference>
<evidence type="ECO:0000313" key="12">
    <source>
        <dbReference type="Proteomes" id="UP000039046"/>
    </source>
</evidence>
<feature type="signal peptide" evidence="8">
    <location>
        <begin position="1"/>
        <end position="15"/>
    </location>
</feature>
<comment type="similarity">
    <text evidence="1 6 7">Belongs to the peptidase S8 family.</text>
</comment>
<evidence type="ECO:0000256" key="7">
    <source>
        <dbReference type="RuleBase" id="RU003355"/>
    </source>
</evidence>
<evidence type="ECO:0008006" key="13">
    <source>
        <dbReference type="Google" id="ProtNLM"/>
    </source>
</evidence>
<dbReference type="Gene3D" id="3.30.70.80">
    <property type="entry name" value="Peptidase S8 propeptide/proteinase inhibitor I9"/>
    <property type="match status" value="1"/>
</dbReference>
<dbReference type="InterPro" id="IPR010259">
    <property type="entry name" value="S8pro/Inhibitor_I9"/>
</dbReference>
<dbReference type="FunFam" id="3.40.50.200:FF:000014">
    <property type="entry name" value="Proteinase K"/>
    <property type="match status" value="1"/>
</dbReference>